<evidence type="ECO:0000259" key="1">
    <source>
        <dbReference type="PROSITE" id="PS50093"/>
    </source>
</evidence>
<proteinExistence type="predicted"/>
<name>A0A1L9AWW1_9BACT</name>
<evidence type="ECO:0000313" key="3">
    <source>
        <dbReference type="Proteomes" id="UP000182229"/>
    </source>
</evidence>
<dbReference type="Proteomes" id="UP000182229">
    <property type="component" value="Unassembled WGS sequence"/>
</dbReference>
<dbReference type="PROSITE" id="PS50093">
    <property type="entry name" value="PKD"/>
    <property type="match status" value="1"/>
</dbReference>
<dbReference type="AlphaFoldDB" id="A0A1L9AWW1"/>
<dbReference type="CDD" id="cd00146">
    <property type="entry name" value="PKD"/>
    <property type="match status" value="1"/>
</dbReference>
<feature type="domain" description="PKD" evidence="1">
    <location>
        <begin position="532"/>
        <end position="618"/>
    </location>
</feature>
<dbReference type="Gene3D" id="2.60.40.10">
    <property type="entry name" value="Immunoglobulins"/>
    <property type="match status" value="2"/>
</dbReference>
<reference evidence="3" key="1">
    <citation type="submission" date="2016-11" db="EMBL/GenBank/DDBJ databases">
        <authorList>
            <person name="Shukria A."/>
            <person name="Stevens D.C."/>
        </authorList>
    </citation>
    <scope>NUCLEOTIDE SEQUENCE [LARGE SCALE GENOMIC DNA]</scope>
    <source>
        <strain evidence="3">Cbfe23</strain>
    </source>
</reference>
<dbReference type="EMBL" id="MPIN01000019">
    <property type="protein sequence ID" value="OJH34476.1"/>
    <property type="molecule type" value="Genomic_DNA"/>
</dbReference>
<dbReference type="CDD" id="cd00063">
    <property type="entry name" value="FN3"/>
    <property type="match status" value="1"/>
</dbReference>
<evidence type="ECO:0000313" key="2">
    <source>
        <dbReference type="EMBL" id="OJH34476.1"/>
    </source>
</evidence>
<dbReference type="Gene3D" id="2.60.40.1180">
    <property type="entry name" value="Golgi alpha-mannosidase II"/>
    <property type="match status" value="1"/>
</dbReference>
<dbReference type="InterPro" id="IPR024745">
    <property type="entry name" value="GH44_cat"/>
</dbReference>
<dbReference type="InterPro" id="IPR003961">
    <property type="entry name" value="FN3_dom"/>
</dbReference>
<dbReference type="Pfam" id="PF18911">
    <property type="entry name" value="PKD_4"/>
    <property type="match status" value="1"/>
</dbReference>
<dbReference type="InterPro" id="IPR000601">
    <property type="entry name" value="PKD_dom"/>
</dbReference>
<keyword evidence="3" id="KW-1185">Reference proteome</keyword>
<dbReference type="InterPro" id="IPR013783">
    <property type="entry name" value="Ig-like_fold"/>
</dbReference>
<dbReference type="InterPro" id="IPR035986">
    <property type="entry name" value="PKD_dom_sf"/>
</dbReference>
<dbReference type="SUPFAM" id="SSF49299">
    <property type="entry name" value="PKD domain"/>
    <property type="match status" value="1"/>
</dbReference>
<organism evidence="2 3">
    <name type="scientific">Cystobacter ferrugineus</name>
    <dbReference type="NCBI Taxonomy" id="83449"/>
    <lineage>
        <taxon>Bacteria</taxon>
        <taxon>Pseudomonadati</taxon>
        <taxon>Myxococcota</taxon>
        <taxon>Myxococcia</taxon>
        <taxon>Myxococcales</taxon>
        <taxon>Cystobacterineae</taxon>
        <taxon>Archangiaceae</taxon>
        <taxon>Cystobacter</taxon>
    </lineage>
</organism>
<protein>
    <submittedName>
        <fullName evidence="2">Cellulase</fullName>
    </submittedName>
</protein>
<dbReference type="SUPFAM" id="SSF49265">
    <property type="entry name" value="Fibronectin type III"/>
    <property type="match status" value="1"/>
</dbReference>
<reference evidence="2 3" key="2">
    <citation type="submission" date="2016-12" db="EMBL/GenBank/DDBJ databases">
        <title>Draft Genome Sequence of Cystobacter ferrugineus Strain Cbfe23.</title>
        <authorList>
            <person name="Akbar S."/>
            <person name="Dowd S.E."/>
            <person name="Stevens D.C."/>
        </authorList>
    </citation>
    <scope>NUCLEOTIDE SEQUENCE [LARGE SCALE GENOMIC DNA]</scope>
    <source>
        <strain evidence="2 3">Cbfe23</strain>
    </source>
</reference>
<dbReference type="InterPro" id="IPR017853">
    <property type="entry name" value="GH"/>
</dbReference>
<comment type="caution">
    <text evidence="2">The sequence shown here is derived from an EMBL/GenBank/DDBJ whole genome shotgun (WGS) entry which is preliminary data.</text>
</comment>
<gene>
    <name evidence="2" type="ORF">BON30_43485</name>
</gene>
<dbReference type="OrthoDB" id="9803686at2"/>
<dbReference type="SUPFAM" id="SSF51445">
    <property type="entry name" value="(Trans)glycosidases"/>
    <property type="match status" value="1"/>
</dbReference>
<dbReference type="SMART" id="SM00089">
    <property type="entry name" value="PKD"/>
    <property type="match status" value="1"/>
</dbReference>
<dbReference type="Pfam" id="PF12891">
    <property type="entry name" value="Glyco_hydro_44"/>
    <property type="match status" value="1"/>
</dbReference>
<dbReference type="InterPro" id="IPR022409">
    <property type="entry name" value="PKD/Chitinase_dom"/>
</dbReference>
<dbReference type="InterPro" id="IPR036116">
    <property type="entry name" value="FN3_sf"/>
</dbReference>
<dbReference type="Gene3D" id="3.20.20.80">
    <property type="entry name" value="Glycosidases"/>
    <property type="match status" value="1"/>
</dbReference>
<dbReference type="InterPro" id="IPR013780">
    <property type="entry name" value="Glyco_hydro_b"/>
</dbReference>
<dbReference type="STRING" id="83449.BON30_43485"/>
<sequence length="707" mass="77556">MASPALAQNPATSVDIDVSAGRHPINPFIYGVAHATRAQLDDLNATVNRWGGNATSRYNWRLNAANRANDYYFESLPYPSAEPGGEVDAFIQRTRAAGAEPLVTIPILGWVANLGPDRSRMCSYSIAKYGAQEDSDPYYPDAGNGVLLSGKEVTNDPRDANVPVDARFQKGWVEHLRRTWGTAARGGVRHYVMDNEPSLWHQTHRDVQPTGATMRELRDKFLAHAAAVKDAEPDALILGPEEWGWSGYFYSGYDHQYAPQTDYTRFPDREANGNWDYLPWLLDQLRANERATGRRLLDVFTVHYYPQGGEFSGNTTQKMQLRRNRSTRSLWDPDYVDETWINDTVRLVPRLKDWVRTWYPGTKVGLTEYNWGAEAHINGATAQADLLGIFGREGLDYATRWETPAAATPTYKAMKLYRNYDGHKSTFGDVSVACSVPNPDHLSAFAAQRTSDGALTVMVVNKVLEGPTPLTLNVSGLRAGWMAQVWQLTAANTITRLRDVSVSAGTLRTVVPSQSITLFVIPSGAHPSNQLPVAKLTATPTSGNAPLTVAFSGAGSTDPDGTLVTYAWDFGDGQQATGATASHTYTQGGAFTATLTVKDNKGATATTSVPIQVTSTTLEAPSNFYTQLAGSDVTLRWMDNSRTEEGFIIQRGRQVSPITFQEIARVSANTRTFVDSRVAPGKYYYRVIAFAGALQSAPSNMDGARIP</sequence>
<accession>A0A1L9AWW1</accession>